<comment type="caution">
    <text evidence="2">The sequence shown here is derived from an EMBL/GenBank/DDBJ whole genome shotgun (WGS) entry which is preliminary data.</text>
</comment>
<feature type="region of interest" description="Disordered" evidence="1">
    <location>
        <begin position="1"/>
        <end position="55"/>
    </location>
</feature>
<feature type="region of interest" description="Disordered" evidence="1">
    <location>
        <begin position="69"/>
        <end position="113"/>
    </location>
</feature>
<dbReference type="AlphaFoldDB" id="A0A059IYB5"/>
<feature type="compositionally biased region" description="Low complexity" evidence="1">
    <location>
        <begin position="72"/>
        <end position="87"/>
    </location>
</feature>
<name>A0A059IYB5_TRIIM</name>
<accession>A0A059IYB5</accession>
<feature type="compositionally biased region" description="Basic and acidic residues" evidence="1">
    <location>
        <begin position="21"/>
        <end position="32"/>
    </location>
</feature>
<dbReference type="EMBL" id="AOKY01000746">
    <property type="protein sequence ID" value="KDB20595.1"/>
    <property type="molecule type" value="Genomic_DNA"/>
</dbReference>
<organism evidence="2 3">
    <name type="scientific">Trichophyton interdigitale (strain MR816)</name>
    <dbReference type="NCBI Taxonomy" id="1215338"/>
    <lineage>
        <taxon>Eukaryota</taxon>
        <taxon>Fungi</taxon>
        <taxon>Dikarya</taxon>
        <taxon>Ascomycota</taxon>
        <taxon>Pezizomycotina</taxon>
        <taxon>Eurotiomycetes</taxon>
        <taxon>Eurotiomycetidae</taxon>
        <taxon>Onygenales</taxon>
        <taxon>Arthrodermataceae</taxon>
        <taxon>Trichophyton</taxon>
    </lineage>
</organism>
<feature type="compositionally biased region" description="Basic and acidic residues" evidence="1">
    <location>
        <begin position="104"/>
        <end position="113"/>
    </location>
</feature>
<sequence length="113" mass="12023">MSDNSSPPPWGRMRMTLTQAEDGRSKEAERRGQGVNGVYTRWQSPGPDSSLPTASLSLSIATSAMLERRLRGGNSLGPPSGSPISLLESNQAPRAKKLHSPCPEIEHGGGQKS</sequence>
<gene>
    <name evidence="2" type="ORF">H109_07451</name>
</gene>
<dbReference type="Proteomes" id="UP000024533">
    <property type="component" value="Unassembled WGS sequence"/>
</dbReference>
<keyword evidence="3" id="KW-1185">Reference proteome</keyword>
<dbReference type="HOGENOM" id="CLU_2135299_0_0_1"/>
<protein>
    <submittedName>
        <fullName evidence="2">Uncharacterized protein</fullName>
    </submittedName>
</protein>
<feature type="compositionally biased region" description="Pro residues" evidence="1">
    <location>
        <begin position="1"/>
        <end position="10"/>
    </location>
</feature>
<reference evidence="2 3" key="1">
    <citation type="submission" date="2014-02" db="EMBL/GenBank/DDBJ databases">
        <title>The Genome Sequence of Trichophyton interdigitale MR816.</title>
        <authorList>
            <consortium name="The Broad Institute Genomics Platform"/>
            <person name="Cuomo C.A."/>
            <person name="White T.C."/>
            <person name="Graser Y."/>
            <person name="Martinez-Rossi N."/>
            <person name="Heitman J."/>
            <person name="Young S.K."/>
            <person name="Zeng Q."/>
            <person name="Gargeya S."/>
            <person name="Abouelleil A."/>
            <person name="Alvarado L."/>
            <person name="Chapman S.B."/>
            <person name="Gainer-Dewar J."/>
            <person name="Goldberg J."/>
            <person name="Griggs A."/>
            <person name="Gujja S."/>
            <person name="Hansen M."/>
            <person name="Howarth C."/>
            <person name="Imamovic A."/>
            <person name="Larimer J."/>
            <person name="Martinez D."/>
            <person name="Murphy C."/>
            <person name="Pearson M.D."/>
            <person name="Persinoti G."/>
            <person name="Poon T."/>
            <person name="Priest M."/>
            <person name="Roberts A.D."/>
            <person name="Saif S."/>
            <person name="Shea T.D."/>
            <person name="Sykes S.N."/>
            <person name="Wortman J."/>
            <person name="Nusbaum C."/>
            <person name="Birren B."/>
        </authorList>
    </citation>
    <scope>NUCLEOTIDE SEQUENCE [LARGE SCALE GENOMIC DNA]</scope>
    <source>
        <strain evidence="2 3">MR816</strain>
    </source>
</reference>
<evidence type="ECO:0000313" key="3">
    <source>
        <dbReference type="Proteomes" id="UP000024533"/>
    </source>
</evidence>
<proteinExistence type="predicted"/>
<evidence type="ECO:0000313" key="2">
    <source>
        <dbReference type="EMBL" id="KDB20595.1"/>
    </source>
</evidence>
<evidence type="ECO:0000256" key="1">
    <source>
        <dbReference type="SAM" id="MobiDB-lite"/>
    </source>
</evidence>